<comment type="caution">
    <text evidence="1">The sequence shown here is derived from an EMBL/GenBank/DDBJ whole genome shotgun (WGS) entry which is preliminary data.</text>
</comment>
<evidence type="ECO:0000313" key="2">
    <source>
        <dbReference type="Proteomes" id="UP000824160"/>
    </source>
</evidence>
<reference evidence="1" key="2">
    <citation type="journal article" date="2021" name="PeerJ">
        <title>Extensive microbial diversity within the chicken gut microbiome revealed by metagenomics and culture.</title>
        <authorList>
            <person name="Gilroy R."/>
            <person name="Ravi A."/>
            <person name="Getino M."/>
            <person name="Pursley I."/>
            <person name="Horton D.L."/>
            <person name="Alikhan N.F."/>
            <person name="Baker D."/>
            <person name="Gharbi K."/>
            <person name="Hall N."/>
            <person name="Watson M."/>
            <person name="Adriaenssens E.M."/>
            <person name="Foster-Nyarko E."/>
            <person name="Jarju S."/>
            <person name="Secka A."/>
            <person name="Antonio M."/>
            <person name="Oren A."/>
            <person name="Chaudhuri R.R."/>
            <person name="La Ragione R."/>
            <person name="Hildebrand F."/>
            <person name="Pallen M.J."/>
        </authorList>
    </citation>
    <scope>NUCLEOTIDE SEQUENCE</scope>
    <source>
        <strain evidence="1">ChiBcec7-5410</strain>
    </source>
</reference>
<dbReference type="Proteomes" id="UP000824160">
    <property type="component" value="Unassembled WGS sequence"/>
</dbReference>
<protein>
    <submittedName>
        <fullName evidence="1">Uncharacterized protein</fullName>
    </submittedName>
</protein>
<dbReference type="AlphaFoldDB" id="A0A9D1H6Z3"/>
<dbReference type="EMBL" id="DVLW01000113">
    <property type="protein sequence ID" value="HIT94366.1"/>
    <property type="molecule type" value="Genomic_DNA"/>
</dbReference>
<proteinExistence type="predicted"/>
<gene>
    <name evidence="1" type="ORF">IAC43_04220</name>
</gene>
<evidence type="ECO:0000313" key="1">
    <source>
        <dbReference type="EMBL" id="HIT94366.1"/>
    </source>
</evidence>
<organism evidence="1 2">
    <name type="scientific">Candidatus Faecivivens stercoripullorum</name>
    <dbReference type="NCBI Taxonomy" id="2840805"/>
    <lineage>
        <taxon>Bacteria</taxon>
        <taxon>Bacillati</taxon>
        <taxon>Bacillota</taxon>
        <taxon>Clostridia</taxon>
        <taxon>Eubacteriales</taxon>
        <taxon>Oscillospiraceae</taxon>
        <taxon>Oscillospiraceae incertae sedis</taxon>
        <taxon>Candidatus Faecivivens</taxon>
    </lineage>
</organism>
<name>A0A9D1H6Z3_9FIRM</name>
<reference evidence="1" key="1">
    <citation type="submission" date="2020-10" db="EMBL/GenBank/DDBJ databases">
        <authorList>
            <person name="Gilroy R."/>
        </authorList>
    </citation>
    <scope>NUCLEOTIDE SEQUENCE</scope>
    <source>
        <strain evidence="1">ChiBcec7-5410</strain>
    </source>
</reference>
<accession>A0A9D1H6Z3</accession>
<sequence length="149" mass="16387">MNIQLLKENKEVYAAIGELGRHIQTSETSAATASEIVGLVPKTEFWYQLDGDLPRYSGDRELMEKFVGWFASGRPAVVVVASSEGTITDLSFAQAAHRVFPFTLRKNFSGHFTVLVGFLNITDELDPNLFVRMAGQQEMFPGQGSRGAG</sequence>